<name>L7FL18_ENTIV</name>
<dbReference type="EMBL" id="KB207020">
    <property type="protein sequence ID" value="ELP86034.1"/>
    <property type="molecule type" value="Genomic_DNA"/>
</dbReference>
<reference evidence="1 2" key="1">
    <citation type="submission" date="2012-10" db="EMBL/GenBank/DDBJ databases">
        <authorList>
            <person name="Zafar N."/>
            <person name="Inman J."/>
            <person name="Hall N."/>
            <person name="Lorenzi H."/>
            <person name="Caler E."/>
        </authorList>
    </citation>
    <scope>NUCLEOTIDE SEQUENCE [LARGE SCALE GENOMIC DNA]</scope>
    <source>
        <strain evidence="1 2">IP1</strain>
    </source>
</reference>
<dbReference type="AlphaFoldDB" id="L7FL18"/>
<dbReference type="KEGG" id="eiv:EIN_236110"/>
<protein>
    <recommendedName>
        <fullName evidence="3">MD-2-related lipid-recognition domain-containing protein</fullName>
    </recommendedName>
</protein>
<keyword evidence="2" id="KW-1185">Reference proteome</keyword>
<dbReference type="GeneID" id="14884997"/>
<evidence type="ECO:0000313" key="1">
    <source>
        <dbReference type="EMBL" id="ELP86034.1"/>
    </source>
</evidence>
<organism evidence="1 2">
    <name type="scientific">Entamoeba invadens IP1</name>
    <dbReference type="NCBI Taxonomy" id="370355"/>
    <lineage>
        <taxon>Eukaryota</taxon>
        <taxon>Amoebozoa</taxon>
        <taxon>Evosea</taxon>
        <taxon>Archamoebae</taxon>
        <taxon>Mastigamoebida</taxon>
        <taxon>Entamoebidae</taxon>
        <taxon>Entamoeba</taxon>
    </lineage>
</organism>
<evidence type="ECO:0008006" key="3">
    <source>
        <dbReference type="Google" id="ProtNLM"/>
    </source>
</evidence>
<dbReference type="RefSeq" id="XP_004185380.1">
    <property type="nucleotide sequence ID" value="XM_004185332.1"/>
</dbReference>
<gene>
    <name evidence="1" type="ORF">EIN_236110</name>
</gene>
<accession>L7FL18</accession>
<sequence length="143" mass="16690">MLFIALLIALSYADLGVIDMSYCEDKTVNVDFNVTTVSYEKPAEREITHYTINFDIYQLHEDVTLTWRVEYYWGTLFIASYKYDDQLICETIEGGCKTTGPKHFKADGKVSESVTLPGWYLLVLEMTDHKLFHNCFHGWVYLY</sequence>
<dbReference type="VEuPathDB" id="AmoebaDB:EIN_236110"/>
<evidence type="ECO:0000313" key="2">
    <source>
        <dbReference type="Proteomes" id="UP000014680"/>
    </source>
</evidence>
<dbReference type="Proteomes" id="UP000014680">
    <property type="component" value="Unassembled WGS sequence"/>
</dbReference>
<proteinExistence type="predicted"/>